<dbReference type="Proteomes" id="UP000038200">
    <property type="component" value="Unassembled WGS sequence"/>
</dbReference>
<proteinExistence type="predicted"/>
<accession>A0A0B7IUN4</accession>
<dbReference type="EMBL" id="CDOL01000247">
    <property type="protein sequence ID" value="CEN53777.1"/>
    <property type="molecule type" value="Genomic_DNA"/>
</dbReference>
<evidence type="ECO:0000313" key="2">
    <source>
        <dbReference type="Proteomes" id="UP000038200"/>
    </source>
</evidence>
<organism evidence="1 2">
    <name type="scientific">Capnocytophaga canis</name>
    <dbReference type="NCBI Taxonomy" id="1848903"/>
    <lineage>
        <taxon>Bacteria</taxon>
        <taxon>Pseudomonadati</taxon>
        <taxon>Bacteroidota</taxon>
        <taxon>Flavobacteriia</taxon>
        <taxon>Flavobacteriales</taxon>
        <taxon>Flavobacteriaceae</taxon>
        <taxon>Capnocytophaga</taxon>
    </lineage>
</organism>
<reference evidence="1 2" key="1">
    <citation type="submission" date="2015-01" db="EMBL/GenBank/DDBJ databases">
        <authorList>
            <person name="Xiang T."/>
            <person name="Song Y."/>
            <person name="Huang L."/>
            <person name="Wang B."/>
            <person name="Wu P."/>
        </authorList>
    </citation>
    <scope>NUCLEOTIDE SEQUENCE [LARGE SCALE GENOMIC DNA]</scope>
    <source>
        <strain evidence="1 2">CcD93</strain>
    </source>
</reference>
<gene>
    <name evidence="1" type="ORF">CCAND93_570001</name>
</gene>
<protein>
    <submittedName>
        <fullName evidence="1">Uncharacterized protein</fullName>
    </submittedName>
</protein>
<name>A0A0B7IUN4_9FLAO</name>
<sequence>MNGRENAERLKEILRYKNYERVYLVTGADKLHQELSSKYKIEDYRENFTKKTGVLKK</sequence>
<dbReference type="AlphaFoldDB" id="A0A0B7IUN4"/>
<evidence type="ECO:0000313" key="1">
    <source>
        <dbReference type="EMBL" id="CEN53777.1"/>
    </source>
</evidence>